<dbReference type="AlphaFoldDB" id="A0A100I2A1"/>
<feature type="compositionally biased region" description="Polar residues" evidence="1">
    <location>
        <begin position="338"/>
        <end position="357"/>
    </location>
</feature>
<accession>A0A100I2A1</accession>
<dbReference type="GO" id="GO:0003824">
    <property type="term" value="F:catalytic activity"/>
    <property type="evidence" value="ECO:0007669"/>
    <property type="project" value="InterPro"/>
</dbReference>
<dbReference type="VEuPathDB" id="FungiDB:ASPNIDRAFT2_1083755"/>
<dbReference type="InterPro" id="IPR035994">
    <property type="entry name" value="Nucleoside_phosphorylase_sf"/>
</dbReference>
<dbReference type="Gene3D" id="3.40.50.1580">
    <property type="entry name" value="Nucleoside phosphorylase domain"/>
    <property type="match status" value="1"/>
</dbReference>
<dbReference type="Proteomes" id="UP000068243">
    <property type="component" value="Unassembled WGS sequence"/>
</dbReference>
<dbReference type="OMA" id="ANCDRSK"/>
<dbReference type="OrthoDB" id="1577640at2759"/>
<evidence type="ECO:0000313" key="3">
    <source>
        <dbReference type="Proteomes" id="UP000068243"/>
    </source>
</evidence>
<dbReference type="SUPFAM" id="SSF53167">
    <property type="entry name" value="Purine and uridine phosphorylases"/>
    <property type="match status" value="1"/>
</dbReference>
<dbReference type="InterPro" id="IPR053137">
    <property type="entry name" value="NLR-like"/>
</dbReference>
<feature type="compositionally biased region" description="Basic and acidic residues" evidence="1">
    <location>
        <begin position="8"/>
        <end position="20"/>
    </location>
</feature>
<dbReference type="VEuPathDB" id="FungiDB:An01g02950"/>
<organism evidence="2 3">
    <name type="scientific">Aspergillus niger</name>
    <dbReference type="NCBI Taxonomy" id="5061"/>
    <lineage>
        <taxon>Eukaryota</taxon>
        <taxon>Fungi</taxon>
        <taxon>Dikarya</taxon>
        <taxon>Ascomycota</taxon>
        <taxon>Pezizomycotina</taxon>
        <taxon>Eurotiomycetes</taxon>
        <taxon>Eurotiomycetidae</taxon>
        <taxon>Eurotiales</taxon>
        <taxon>Aspergillaceae</taxon>
        <taxon>Aspergillus</taxon>
        <taxon>Aspergillus subgen. Circumdati</taxon>
    </lineage>
</organism>
<feature type="region of interest" description="Disordered" evidence="1">
    <location>
        <begin position="1"/>
        <end position="20"/>
    </location>
</feature>
<name>A0A100I2A1_ASPNG</name>
<evidence type="ECO:0000256" key="1">
    <source>
        <dbReference type="SAM" id="MobiDB-lite"/>
    </source>
</evidence>
<dbReference type="VEuPathDB" id="FungiDB:M747DRAFT_285800"/>
<proteinExistence type="predicted"/>
<dbReference type="PANTHER" id="PTHR46082:SF11">
    <property type="entry name" value="AAA+ ATPASE DOMAIN-CONTAINING PROTEIN-RELATED"/>
    <property type="match status" value="1"/>
</dbReference>
<evidence type="ECO:0008006" key="4">
    <source>
        <dbReference type="Google" id="ProtNLM"/>
    </source>
</evidence>
<dbReference type="GO" id="GO:0009116">
    <property type="term" value="P:nucleoside metabolic process"/>
    <property type="evidence" value="ECO:0007669"/>
    <property type="project" value="InterPro"/>
</dbReference>
<reference evidence="3" key="1">
    <citation type="journal article" date="2016" name="Genome Announc.">
        <title>Draft genome sequence of Aspergillus niger strain An76.</title>
        <authorList>
            <person name="Gong W."/>
            <person name="Cheng Z."/>
            <person name="Zhang H."/>
            <person name="Liu L."/>
            <person name="Gao P."/>
            <person name="Wang L."/>
        </authorList>
    </citation>
    <scope>NUCLEOTIDE SEQUENCE [LARGE SCALE GENOMIC DNA]</scope>
    <source>
        <strain evidence="3">An76</strain>
    </source>
</reference>
<feature type="region of interest" description="Disordered" evidence="1">
    <location>
        <begin position="332"/>
        <end position="369"/>
    </location>
</feature>
<evidence type="ECO:0000313" key="2">
    <source>
        <dbReference type="EMBL" id="GAQ33409.1"/>
    </source>
</evidence>
<protein>
    <recommendedName>
        <fullName evidence="4">Nucleoside phosphorylase domain-containing protein</fullName>
    </recommendedName>
</protein>
<sequence length="369" mass="40275">MPTNSSKSDVHSRHQQDHEITPRHDEYTVGWICGSPLDIVVASMMLDERHPQMSQKFSAIDQVILGGIGVYNIVIARLPLSRCGDTQAIAALVREMFSTFPAIRFSLAVGIGGGVPRSSADIRLGDVVVSQLTGKSGGVIRYDLDKTSSRVYSHHWTGSLSEIPEYLSNALATLQTDHGLRGLMGRQIAKNMADIQRKISTFGKSLRPEEDCLFQAEYEHIAPGSCANCDRSKRVIRPEREQDEPVIHYGSIASGDQVMKNSQLRDHIGQELGVLCVDVGTTGLMGIFPCLVIRGICDYADSHANKAWQQYAAAAAAAYAKELLLMVPQPQARGINKSGDSNTTPEWSGLRESTLSAPPTDLDELQMSP</sequence>
<comment type="caution">
    <text evidence="2">The sequence shown here is derived from an EMBL/GenBank/DDBJ whole genome shotgun (WGS) entry which is preliminary data.</text>
</comment>
<dbReference type="VEuPathDB" id="FungiDB:ATCC64974_20750"/>
<gene>
    <name evidence="2" type="ORF">ABL_00151</name>
</gene>
<dbReference type="EMBL" id="BCMY01000001">
    <property type="protein sequence ID" value="GAQ33409.1"/>
    <property type="molecule type" value="Genomic_DNA"/>
</dbReference>
<dbReference type="PANTHER" id="PTHR46082">
    <property type="entry name" value="ATP/GTP-BINDING PROTEIN-RELATED"/>
    <property type="match status" value="1"/>
</dbReference>